<dbReference type="EMBL" id="VTOU01000001">
    <property type="protein sequence ID" value="TZG28599.1"/>
    <property type="molecule type" value="Genomic_DNA"/>
</dbReference>
<dbReference type="Proteomes" id="UP000322077">
    <property type="component" value="Unassembled WGS sequence"/>
</dbReference>
<proteinExistence type="predicted"/>
<sequence>MDTFDRWCLFCDFEFRADHASAPQPILADYIDDLIHLVGRGEAKRVFEHESRVTRIAQARKVNLADGTEALAMVITLGNKRGADPAFLHFDLGGARSPEKEDGEVKGYSAHCLVRLSPDDDRPDRYRMLLEEVRGIGRTPVTRLLNRALRQISKDRGERFLNPDTGRWNNFAAIVEVNPRQSQDLARALEHGAFLPVTLFDTRRVPAFDENPQFSVRQHMLTVKVKPAPGRTFTEALHDLKDVASANGYGHMRVSWRLPGEKRGGSAEMRTDLADLGTAMFAHREMVHIENGLPECCDQISDEFVAAMIDQYA</sequence>
<protein>
    <submittedName>
        <fullName evidence="1">Uncharacterized protein</fullName>
    </submittedName>
</protein>
<evidence type="ECO:0000313" key="2">
    <source>
        <dbReference type="Proteomes" id="UP000322077"/>
    </source>
</evidence>
<gene>
    <name evidence="1" type="ORF">FYJ91_00115</name>
</gene>
<dbReference type="AlphaFoldDB" id="A0A5D9CA74"/>
<evidence type="ECO:0000313" key="1">
    <source>
        <dbReference type="EMBL" id="TZG28599.1"/>
    </source>
</evidence>
<name>A0A5D9CA74_9SPHN</name>
<dbReference type="RefSeq" id="WP_149520264.1">
    <property type="nucleotide sequence ID" value="NZ_VTOU01000001.1"/>
</dbReference>
<organism evidence="1 2">
    <name type="scientific">Sphingomonas montanisoli</name>
    <dbReference type="NCBI Taxonomy" id="2606412"/>
    <lineage>
        <taxon>Bacteria</taxon>
        <taxon>Pseudomonadati</taxon>
        <taxon>Pseudomonadota</taxon>
        <taxon>Alphaproteobacteria</taxon>
        <taxon>Sphingomonadales</taxon>
        <taxon>Sphingomonadaceae</taxon>
        <taxon>Sphingomonas</taxon>
    </lineage>
</organism>
<keyword evidence="2" id="KW-1185">Reference proteome</keyword>
<comment type="caution">
    <text evidence="1">The sequence shown here is derived from an EMBL/GenBank/DDBJ whole genome shotgun (WGS) entry which is preliminary data.</text>
</comment>
<accession>A0A5D9CA74</accession>
<reference evidence="1 2" key="1">
    <citation type="submission" date="2019-08" db="EMBL/GenBank/DDBJ databases">
        <authorList>
            <person name="Wang G."/>
            <person name="Xu Z."/>
        </authorList>
    </citation>
    <scope>NUCLEOTIDE SEQUENCE [LARGE SCALE GENOMIC DNA]</scope>
    <source>
        <strain evidence="1 2">ZX</strain>
    </source>
</reference>